<dbReference type="Gene3D" id="6.10.340.10">
    <property type="match status" value="1"/>
</dbReference>
<evidence type="ECO:0000259" key="6">
    <source>
        <dbReference type="PROSITE" id="PS50111"/>
    </source>
</evidence>
<evidence type="ECO:0000256" key="3">
    <source>
        <dbReference type="PROSITE-ProRule" id="PRU00284"/>
    </source>
</evidence>
<dbReference type="GO" id="GO:0005886">
    <property type="term" value="C:plasma membrane"/>
    <property type="evidence" value="ECO:0007669"/>
    <property type="project" value="TreeGrafter"/>
</dbReference>
<reference evidence="8 9" key="1">
    <citation type="submission" date="2019-07" db="EMBL/GenBank/DDBJ databases">
        <title>Whole genome shotgun sequence of Asaia bogorensis NBRC 16594.</title>
        <authorList>
            <person name="Hosoyama A."/>
            <person name="Uohara A."/>
            <person name="Ohji S."/>
            <person name="Ichikawa N."/>
        </authorList>
    </citation>
    <scope>NUCLEOTIDE SEQUENCE [LARGE SCALE GENOMIC DNA]</scope>
    <source>
        <strain evidence="8 9">NBRC 16594</strain>
    </source>
</reference>
<dbReference type="SMART" id="SM00304">
    <property type="entry name" value="HAMP"/>
    <property type="match status" value="2"/>
</dbReference>
<keyword evidence="5" id="KW-0472">Membrane</keyword>
<comment type="caution">
    <text evidence="8">The sequence shown here is derived from an EMBL/GenBank/DDBJ whole genome shotgun (WGS) entry which is preliminary data.</text>
</comment>
<gene>
    <name evidence="8" type="ORF">ABO01nite_00540</name>
</gene>
<feature type="coiled-coil region" evidence="4">
    <location>
        <begin position="265"/>
        <end position="306"/>
    </location>
</feature>
<dbReference type="Pfam" id="PF00672">
    <property type="entry name" value="HAMP"/>
    <property type="match status" value="1"/>
</dbReference>
<protein>
    <submittedName>
        <fullName evidence="8">Methyl-accepting chemotaxis protein</fullName>
    </submittedName>
</protein>
<evidence type="ECO:0000313" key="9">
    <source>
        <dbReference type="Proteomes" id="UP000321287"/>
    </source>
</evidence>
<keyword evidence="5" id="KW-1133">Transmembrane helix</keyword>
<feature type="domain" description="HAMP" evidence="7">
    <location>
        <begin position="209"/>
        <end position="262"/>
    </location>
</feature>
<dbReference type="PANTHER" id="PTHR43531">
    <property type="entry name" value="PROTEIN ICFG"/>
    <property type="match status" value="1"/>
</dbReference>
<evidence type="ECO:0000259" key="7">
    <source>
        <dbReference type="PROSITE" id="PS50885"/>
    </source>
</evidence>
<dbReference type="GO" id="GO:0007165">
    <property type="term" value="P:signal transduction"/>
    <property type="evidence" value="ECO:0007669"/>
    <property type="project" value="UniProtKB-KW"/>
</dbReference>
<keyword evidence="1" id="KW-0145">Chemotaxis</keyword>
<dbReference type="SUPFAM" id="SSF58104">
    <property type="entry name" value="Methyl-accepting chemotaxis protein (MCP) signaling domain"/>
    <property type="match status" value="1"/>
</dbReference>
<sequence length="593" mass="64009">MFSVFRFKAKIALVAITLTLVTFIGSGFLVNNQLKSGERYRAFINSDDRGTIMLARISDKLNALLYASHLLIDQANSPFVGEVVTRFQKDMRGTRDIFAEAARVDPRLVSTLDPLLGRYGTFEQQLNSLLIALDKGDIAKMRQIAQASDQDGVHLAIDIGAITGRRITHVESASNQLAHDVNVSVRNCVIGLVLIQILILFATLLMSQKTIVSPLLRVRDRMLGIAEGRLDESIPCLERGDEVGDMAKALSTIQGGLQRAKVLAAEQAAEREAVAKERAENAERVARELEEESRAVEAIRKGLSAAAEGDLVYRIDVALPQRLQVMKTDFNDAFERLNQTFSVIQQSVMAIGSGTGEISVASNDMSRRTEQQAASIEQSSAAIERVVSMLRDSADSAKKAASVTDDTRLGAEKSGAMVHNAVNAMSQIESSFAQISQVIGLIDEIAFQTNLLALNAGIEAARAGDAGRGFAVVATEVRTLAQRSTEGARRVKEMVSSSSDFVSDGVRLVREAGGALGIILSQVGEIDKLVAEIAHSSTGQFSAIQEINLAVGEMTKSTQQNAAMVEENTAAISSLDKAASVLRDRVAFFRLEQ</sequence>
<dbReference type="InterPro" id="IPR051310">
    <property type="entry name" value="MCP_chemotaxis"/>
</dbReference>
<evidence type="ECO:0000313" key="8">
    <source>
        <dbReference type="EMBL" id="GEL52047.1"/>
    </source>
</evidence>
<dbReference type="PRINTS" id="PR00260">
    <property type="entry name" value="CHEMTRNSDUCR"/>
</dbReference>
<dbReference type="GeneID" id="78227290"/>
<dbReference type="InterPro" id="IPR003660">
    <property type="entry name" value="HAMP_dom"/>
</dbReference>
<organism evidence="8 9">
    <name type="scientific">Asaia bogorensis NBRC 16594</name>
    <dbReference type="NCBI Taxonomy" id="1231624"/>
    <lineage>
        <taxon>Bacteria</taxon>
        <taxon>Pseudomonadati</taxon>
        <taxon>Pseudomonadota</taxon>
        <taxon>Alphaproteobacteria</taxon>
        <taxon>Acetobacterales</taxon>
        <taxon>Acetobacteraceae</taxon>
        <taxon>Asaia</taxon>
    </lineage>
</organism>
<dbReference type="RefSeq" id="WP_171840692.1">
    <property type="nucleotide sequence ID" value="NZ_AP014690.1"/>
</dbReference>
<dbReference type="CDD" id="cd11386">
    <property type="entry name" value="MCP_signal"/>
    <property type="match status" value="1"/>
</dbReference>
<comment type="similarity">
    <text evidence="2">Belongs to the methyl-accepting chemotaxis (MCP) protein family.</text>
</comment>
<keyword evidence="5" id="KW-0812">Transmembrane</keyword>
<feature type="transmembrane region" description="Helical" evidence="5">
    <location>
        <begin position="189"/>
        <end position="207"/>
    </location>
</feature>
<evidence type="ECO:0000256" key="1">
    <source>
        <dbReference type="ARBA" id="ARBA00022500"/>
    </source>
</evidence>
<feature type="domain" description="Methyl-accepting transducer" evidence="6">
    <location>
        <begin position="347"/>
        <end position="576"/>
    </location>
</feature>
<keyword evidence="4" id="KW-0175">Coiled coil</keyword>
<accession>A0AAN4U184</accession>
<dbReference type="SMART" id="SM00283">
    <property type="entry name" value="MA"/>
    <property type="match status" value="1"/>
</dbReference>
<dbReference type="GO" id="GO:0006935">
    <property type="term" value="P:chemotaxis"/>
    <property type="evidence" value="ECO:0007669"/>
    <property type="project" value="UniProtKB-KW"/>
</dbReference>
<feature type="domain" description="HAMP" evidence="7">
    <location>
        <begin position="293"/>
        <end position="342"/>
    </location>
</feature>
<name>A0AAN4U184_9PROT</name>
<dbReference type="GO" id="GO:0004888">
    <property type="term" value="F:transmembrane signaling receptor activity"/>
    <property type="evidence" value="ECO:0007669"/>
    <property type="project" value="InterPro"/>
</dbReference>
<dbReference type="InterPro" id="IPR004090">
    <property type="entry name" value="Chemotax_Me-accpt_rcpt"/>
</dbReference>
<dbReference type="CDD" id="cd06225">
    <property type="entry name" value="HAMP"/>
    <property type="match status" value="1"/>
</dbReference>
<keyword evidence="3" id="KW-0807">Transducer</keyword>
<dbReference type="Gene3D" id="1.10.287.950">
    <property type="entry name" value="Methyl-accepting chemotaxis protein"/>
    <property type="match status" value="1"/>
</dbReference>
<evidence type="ECO:0000256" key="5">
    <source>
        <dbReference type="SAM" id="Phobius"/>
    </source>
</evidence>
<dbReference type="AlphaFoldDB" id="A0AAN4U184"/>
<dbReference type="Pfam" id="PF00015">
    <property type="entry name" value="MCPsignal"/>
    <property type="match status" value="1"/>
</dbReference>
<evidence type="ECO:0000256" key="2">
    <source>
        <dbReference type="ARBA" id="ARBA00029447"/>
    </source>
</evidence>
<dbReference type="SUPFAM" id="SSF158472">
    <property type="entry name" value="HAMP domain-like"/>
    <property type="match status" value="1"/>
</dbReference>
<dbReference type="Proteomes" id="UP000321287">
    <property type="component" value="Unassembled WGS sequence"/>
</dbReference>
<proteinExistence type="inferred from homology"/>
<dbReference type="PROSITE" id="PS50111">
    <property type="entry name" value="CHEMOTAXIS_TRANSDUC_2"/>
    <property type="match status" value="1"/>
</dbReference>
<evidence type="ECO:0000256" key="4">
    <source>
        <dbReference type="SAM" id="Coils"/>
    </source>
</evidence>
<keyword evidence="9" id="KW-1185">Reference proteome</keyword>
<dbReference type="KEGG" id="abg:Asbog_02274"/>
<dbReference type="EMBL" id="BJVS01000001">
    <property type="protein sequence ID" value="GEL52047.1"/>
    <property type="molecule type" value="Genomic_DNA"/>
</dbReference>
<dbReference type="InterPro" id="IPR004089">
    <property type="entry name" value="MCPsignal_dom"/>
</dbReference>
<dbReference type="PROSITE" id="PS50885">
    <property type="entry name" value="HAMP"/>
    <property type="match status" value="2"/>
</dbReference>
<dbReference type="PANTHER" id="PTHR43531:SF11">
    <property type="entry name" value="METHYL-ACCEPTING CHEMOTAXIS PROTEIN 3"/>
    <property type="match status" value="1"/>
</dbReference>